<dbReference type="Pfam" id="PF13676">
    <property type="entry name" value="TIR_2"/>
    <property type="match status" value="1"/>
</dbReference>
<feature type="domain" description="TIR" evidence="1">
    <location>
        <begin position="1"/>
        <end position="124"/>
    </location>
</feature>
<evidence type="ECO:0000313" key="2">
    <source>
        <dbReference type="EMBL" id="MEV0362085.1"/>
    </source>
</evidence>
<dbReference type="EMBL" id="JBFAIH010000002">
    <property type="protein sequence ID" value="MEV0362085.1"/>
    <property type="molecule type" value="Genomic_DNA"/>
</dbReference>
<dbReference type="SUPFAM" id="SSF100950">
    <property type="entry name" value="NagB/RpiA/CoA transferase-like"/>
    <property type="match status" value="1"/>
</dbReference>
<proteinExistence type="predicted"/>
<accession>A0ABV3F3J1</accession>
<dbReference type="Proteomes" id="UP001551658">
    <property type="component" value="Unassembled WGS sequence"/>
</dbReference>
<evidence type="ECO:0000259" key="1">
    <source>
        <dbReference type="PROSITE" id="PS50104"/>
    </source>
</evidence>
<dbReference type="InterPro" id="IPR035897">
    <property type="entry name" value="Toll_tir_struct_dom_sf"/>
</dbReference>
<protein>
    <submittedName>
        <fullName evidence="2">TIR domain-containing protein</fullName>
    </submittedName>
</protein>
<gene>
    <name evidence="2" type="ORF">AB0H72_05210</name>
</gene>
<sequence length="422" mass="46275">MAVFISYHSSKRPVVEHIARYFQRRGISTWWAPRDIPPGSKWDEAISTAIKQASALVLLFCASADSSVHVKREVALADRARIPIYWVRLEQVEPEGLGYYLSPTQWVDWLDQRDSTLDNLVNDLKNPAVDGQGLGPAQGPPVARQVVVAGWPVGVVAFESEGIAAEAAAHTYFRSAQAAPHRSVVLPTGRAATQLFGAMLRVADKYGPRPFGSARILSDTETFGVHSRHHSSRTRHVLEALIEPLTERGLGPEPRQLHLLSGHIGADTDPMRSTQRTLRMYPPGVHGISVSPEGEVLGYEVGTYSDADEIAGDGCRIVELTEHGRRYIDPNQPSRSVLTIGLAAAVECAGLMVLGFDPSKARIIRQMVKFPETAAVPATLLRRNTRTVIVTTRRIAEEAELDDVHHPVSAEAGSEWIISRFS</sequence>
<evidence type="ECO:0000313" key="3">
    <source>
        <dbReference type="Proteomes" id="UP001551658"/>
    </source>
</evidence>
<dbReference type="Gene3D" id="3.40.50.1360">
    <property type="match status" value="1"/>
</dbReference>
<keyword evidence="3" id="KW-1185">Reference proteome</keyword>
<reference evidence="2 3" key="1">
    <citation type="submission" date="2024-06" db="EMBL/GenBank/DDBJ databases">
        <title>The Natural Products Discovery Center: Release of the First 8490 Sequenced Strains for Exploring Actinobacteria Biosynthetic Diversity.</title>
        <authorList>
            <person name="Kalkreuter E."/>
            <person name="Kautsar S.A."/>
            <person name="Yang D."/>
            <person name="Bader C.D."/>
            <person name="Teijaro C.N."/>
            <person name="Fluegel L."/>
            <person name="Davis C.M."/>
            <person name="Simpson J.R."/>
            <person name="Lauterbach L."/>
            <person name="Steele A.D."/>
            <person name="Gui C."/>
            <person name="Meng S."/>
            <person name="Li G."/>
            <person name="Viehrig K."/>
            <person name="Ye F."/>
            <person name="Su P."/>
            <person name="Kiefer A.F."/>
            <person name="Nichols A."/>
            <person name="Cepeda A.J."/>
            <person name="Yan W."/>
            <person name="Fan B."/>
            <person name="Jiang Y."/>
            <person name="Adhikari A."/>
            <person name="Zheng C.-J."/>
            <person name="Schuster L."/>
            <person name="Cowan T.M."/>
            <person name="Smanski M.J."/>
            <person name="Chevrette M.G."/>
            <person name="De Carvalho L.P.S."/>
            <person name="Shen B."/>
        </authorList>
    </citation>
    <scope>NUCLEOTIDE SEQUENCE [LARGE SCALE GENOMIC DNA]</scope>
    <source>
        <strain evidence="2 3">NPDC050671</strain>
    </source>
</reference>
<name>A0ABV3F3J1_9NOCA</name>
<dbReference type="SUPFAM" id="SSF52200">
    <property type="entry name" value="Toll/Interleukin receptor TIR domain"/>
    <property type="match status" value="1"/>
</dbReference>
<dbReference type="Gene3D" id="3.40.50.10140">
    <property type="entry name" value="Toll/interleukin-1 receptor homology (TIR) domain"/>
    <property type="match status" value="1"/>
</dbReference>
<organism evidence="2 3">
    <name type="scientific">Nocardia fusca</name>
    <dbReference type="NCBI Taxonomy" id="941183"/>
    <lineage>
        <taxon>Bacteria</taxon>
        <taxon>Bacillati</taxon>
        <taxon>Actinomycetota</taxon>
        <taxon>Actinomycetes</taxon>
        <taxon>Mycobacteriales</taxon>
        <taxon>Nocardiaceae</taxon>
        <taxon>Nocardia</taxon>
    </lineage>
</organism>
<dbReference type="RefSeq" id="WP_357973966.1">
    <property type="nucleotide sequence ID" value="NZ_JBFAIH010000002.1"/>
</dbReference>
<dbReference type="PROSITE" id="PS50104">
    <property type="entry name" value="TIR"/>
    <property type="match status" value="1"/>
</dbReference>
<dbReference type="InterPro" id="IPR037171">
    <property type="entry name" value="NagB/RpiA_transferase-like"/>
</dbReference>
<dbReference type="InterPro" id="IPR000157">
    <property type="entry name" value="TIR_dom"/>
</dbReference>
<comment type="caution">
    <text evidence="2">The sequence shown here is derived from an EMBL/GenBank/DDBJ whole genome shotgun (WGS) entry which is preliminary data.</text>
</comment>